<evidence type="ECO:0000256" key="2">
    <source>
        <dbReference type="ARBA" id="ARBA00022737"/>
    </source>
</evidence>
<keyword evidence="8" id="KW-1185">Reference proteome</keyword>
<dbReference type="GO" id="GO:0019887">
    <property type="term" value="F:protein kinase regulator activity"/>
    <property type="evidence" value="ECO:0007669"/>
    <property type="project" value="TreeGrafter"/>
</dbReference>
<accession>A0A0P1B8J1</accession>
<feature type="repeat" description="HEAT" evidence="3">
    <location>
        <begin position="1732"/>
        <end position="1770"/>
    </location>
</feature>
<dbReference type="GO" id="GO:0005829">
    <property type="term" value="C:cytosol"/>
    <property type="evidence" value="ECO:0007669"/>
    <property type="project" value="TreeGrafter"/>
</dbReference>
<dbReference type="InterPro" id="IPR021133">
    <property type="entry name" value="HEAT_type_2"/>
</dbReference>
<dbReference type="InterPro" id="IPR011989">
    <property type="entry name" value="ARM-like"/>
</dbReference>
<evidence type="ECO:0000256" key="4">
    <source>
        <dbReference type="SAM" id="Coils"/>
    </source>
</evidence>
<evidence type="ECO:0000313" key="8">
    <source>
        <dbReference type="Proteomes" id="UP000054845"/>
    </source>
</evidence>
<dbReference type="PANTHER" id="PTHR23346">
    <property type="entry name" value="TRANSLATIONAL ACTIVATOR GCN1-RELATED"/>
    <property type="match status" value="1"/>
</dbReference>
<feature type="domain" description="TOG" evidence="6">
    <location>
        <begin position="1443"/>
        <end position="1671"/>
    </location>
</feature>
<evidence type="ECO:0000256" key="3">
    <source>
        <dbReference type="PROSITE-ProRule" id="PRU00103"/>
    </source>
</evidence>
<dbReference type="SMART" id="SM01349">
    <property type="entry name" value="TOG"/>
    <property type="match status" value="1"/>
</dbReference>
<protein>
    <submittedName>
        <fullName evidence="7">Protein containing adaptin N-terminal region</fullName>
    </submittedName>
</protein>
<dbReference type="EMBL" id="CCYA01000065">
    <property type="protein sequence ID" value="CEH11829.1"/>
    <property type="molecule type" value="Genomic_DNA"/>
</dbReference>
<dbReference type="InterPro" id="IPR016024">
    <property type="entry name" value="ARM-type_fold"/>
</dbReference>
<feature type="compositionally biased region" description="Low complexity" evidence="5">
    <location>
        <begin position="13"/>
        <end position="22"/>
    </location>
</feature>
<feature type="region of interest" description="Disordered" evidence="5">
    <location>
        <begin position="1"/>
        <end position="35"/>
    </location>
</feature>
<dbReference type="PANTHER" id="PTHR23346:SF7">
    <property type="entry name" value="STALLED RIBOSOME SENSOR GCN1"/>
    <property type="match status" value="1"/>
</dbReference>
<comment type="similarity">
    <text evidence="1">Belongs to the GCN1 family.</text>
</comment>
<dbReference type="InterPro" id="IPR034085">
    <property type="entry name" value="TOG"/>
</dbReference>
<dbReference type="Pfam" id="PF24993">
    <property type="entry name" value="GNC1_N"/>
    <property type="match status" value="1"/>
</dbReference>
<dbReference type="InterPro" id="IPR022716">
    <property type="entry name" value="Gcn1_N"/>
</dbReference>
<dbReference type="InterPro" id="IPR057546">
    <property type="entry name" value="HEAT_GCN1"/>
</dbReference>
<dbReference type="Gene3D" id="1.25.10.10">
    <property type="entry name" value="Leucine-rich Repeat Variant"/>
    <property type="match status" value="5"/>
</dbReference>
<sequence>MKVKKDLQGWLNTSSQISSTSQHQPYDSDDEMAPGAEARAASSAAATFAIGHTPAEDWPAFLSLADARIRSGSSKARTSFLSGGLVTAAKSKSVSSSQRAELLARVLDTYGRFSDRSSHLAALTAGTTLLRCDASQARANSEEPKGLPMRYAVGFLSREAERLCKATGSGPTSAPAVRIALLRWLCAVFATLVDSFTSSGTLEQKDNASQSPYWQPLVSNIALVLDSLLRGDDELKPSGRVSVLRIVRKTVRSSHAELAALIHTIVSTPTGPAAFRAVVLLGVVTDVALRLRSGQELQKGSSDGFGRRTLREAKQDILTFYTANVISSKVAVPEHVPDSLRDFIAAEVTEEDVTTLIRPPLEKMLLRSPEIALLPANAFFSAYHGDLTPHLKGLQGSIMSASRSSAPATRARAVAFFGTLVSRTENATAIKNVSEDMLSILKAGKASSPEQRGALFDMLAVVKPASDQSASITEVIAAVLGKENNEAAMQAAVRAITSHTAWLLRQSQAPPASVATSLAKELQNPKIPLRKLVCIGVGEALWGLPAGNATSAALRFGEALLPGFAFNLKAASTSPLTSQSGPLEGYIAVAALTGRMGGWSSAKIDSFIADNAVIQGMAVGGAKPSFVLWDKVYRRATGLEEETWHVRALESVILHYSAKLAGDQPAGIAAALALSHCVLSSNHREASQAAVESVRHIVERDAALGPQLVHLGLSTWLEARHSAAPTAGSSTSASTDAEGVTVKPKSYQRILRLLLQATIPSTNDIAEGQCEDILVRFLVLAHHPILQDRDRDLFVDLMLRAKVDPPAFVEHKLAQLLSSCDEAKDVPYLREAAYPAMSTLVFIAPSLVPQALTSQVITNVAKDDLATLTQQDLGIWHTPPGTLFVDILAAKKDKQAVDKNRKDANIEAWEAELRESIARKKAAANKTFTKEEQRAIDTQLKLEAEVRARVTLLEQKLVHAMRTIDSIVMARSEGTHEVISTLTLLVLDLLASPHAIIIANQQIHQAFTSLVSVLSPRLAEYEASLRLALLRSVDEELISEDLRREPLGDLTLRVLYRVRFVSEAAPLDLGSVSLISPLITRVIINGGLGVAETDAESIAEQVQLALDFMGFHAAASEDSRFPRILFVDNVVHVVAKHTQLAQEAVAIFRSLGEAIKTNATPAEIAVILRHTLADETYVRSGSLQALQPLDLTHMEYCVELWVACHDSDGENARLAEKAWEENAMDVPSSYMATLVPLLEHENNFVRIATGAALTEAARLHPESVTALVGELRKLYDLRAVELKPELDMYGLVRDETVGREDPWRARAAVALAFQKLAPLFNGTDVEPFFDFLIAGGALGDRNEEVRQKMLEAGTAVIDARGGDTLSGLIHMFESYLSHPTPAFERDDGVTEAVIILFGRLARHLEPADTRVTQVVDRLITALATPSETVQVAVTDCLPPLVQSLGDATSPMVDRLFADLIHGEKYALRRGSAYGLAGLIKGRGISSIAEYRIMQRLADAIEDKKNAQSRQGAMMAYETFSATLQRLFEPYVPSILPHMLASFGDTSTDVREATQDTARVLMTNLSGYCVKVVLPTLLDGLEDKQWRTKKGAIELLGAMAYCAPKQLSAALPTIIPSLNEPLKDSHTQVRQSAERAIKGFGEVIRNPEIKKLVPTLLKALIDPNAKTATAQSRLLKTTFVHYIDAPSLALVIPVIDRGMRERSAQVQKDAAKIVGNLASLTDAKDFTPYLQTLVPLIRTVLVSPVPEARAVAARALGTLVERLGEVYFVELVPSLLQVLRSDATGVDRQGSAQGLAEVLAALGMERMESLLPELIAQASSSRPYVRVGHLTLLIYLPATFGVRFAVHLPRILPPIVSGIADESESVREVSMRAGRMVIAQYSSEARQLLLPELERGMFDESWRVRLSSIQLVAELLYKLSGISGANDVADDEEGGEGNEENAVVGNSIQRQLMESLGKERRDRILAGIYILRQDSVINVRQTAQNVWKTLVANTPRTAREVLAVMLDLIIQALAAEGVEQGEMAGRTLGELVAKLGERILGECIPLLRLKGAEASDAQLRAGVCFAVTEVLSAATRSQLDDHEDSLIAIVRHGLVDESAKVRQAAASAFDALQRVIGPRAIDETIPTLLGALQEGTGSSETALAALREVMRARGDVVFPVVVPTLTKQPISAFNARAISALVRVAGSSLTKKLSSILGALSTSLEKEADEKTRSDLEGAVSSILSSVSDFEGLHQLMLLLLGWAGDNDNPQQRVRGCRFFATFCAVKRGDVDISDYHQDWVRRLLSLFEDRTSEVVDEAWTALDALLKTVPKGEVENLVVPMRRTLETTGAPGEELPGLCRPKGPAPLVPVFLAGLLNGTAEQREQGAYGLADIVERTSADAIKPFVIQMVGPLIRACGDRHPGAVKAAILVSLTTTLRVVPQHTKAFLPQLQRSFQKAVSDASLNVRSKAATALGVLMALQARVDPVILELVAGSRPAVGGPAPAAAASAAGSAQTGPVPDAKTLAESSLSALAQVLAAAPAKNIGAAAREAVSGLVEEAFQECAASGTNAVKDGAKVVLADVFGALVALADPRTAEGAPGTKRIFADYISQDAPEAQLASLCLAASLERASEQTFVIDSPTRLARAVGHWCTGDASVARPARQSRDIMQGQSPWKDNADVLDVL</sequence>
<dbReference type="Pfam" id="PF24984">
    <property type="entry name" value="HEAT_EF3_GNC1"/>
    <property type="match status" value="1"/>
</dbReference>
<proteinExistence type="inferred from homology"/>
<dbReference type="STRING" id="401625.A0A0P1B8J1"/>
<dbReference type="InterPro" id="IPR056809">
    <property type="entry name" value="HEAT_GCN1_fung"/>
</dbReference>
<keyword evidence="4" id="KW-0175">Coiled coil</keyword>
<feature type="repeat" description="HEAT" evidence="3">
    <location>
        <begin position="2085"/>
        <end position="2123"/>
    </location>
</feature>
<evidence type="ECO:0000259" key="6">
    <source>
        <dbReference type="SMART" id="SM01349"/>
    </source>
</evidence>
<dbReference type="SUPFAM" id="SSF48371">
    <property type="entry name" value="ARM repeat"/>
    <property type="match status" value="2"/>
</dbReference>
<dbReference type="Pfam" id="PF24987">
    <property type="entry name" value="HEAT_EF3_N"/>
    <property type="match status" value="1"/>
</dbReference>
<feature type="repeat" description="HEAT" evidence="3">
    <location>
        <begin position="1613"/>
        <end position="1651"/>
    </location>
</feature>
<reference evidence="7 8" key="1">
    <citation type="submission" date="2014-09" db="EMBL/GenBank/DDBJ databases">
        <authorList>
            <person name="Magalhaes I.L.F."/>
            <person name="Oliveira U."/>
            <person name="Santos F.R."/>
            <person name="Vidigal T.H.D.A."/>
            <person name="Brescovit A.D."/>
            <person name="Santos A.J."/>
        </authorList>
    </citation>
    <scope>NUCLEOTIDE SEQUENCE [LARGE SCALE GENOMIC DNA]</scope>
</reference>
<evidence type="ECO:0000256" key="1">
    <source>
        <dbReference type="ARBA" id="ARBA00007366"/>
    </source>
</evidence>
<evidence type="ECO:0000313" key="7">
    <source>
        <dbReference type="EMBL" id="CEH11829.1"/>
    </source>
</evidence>
<organism evidence="7 8">
    <name type="scientific">Ceraceosorus bombacis</name>
    <dbReference type="NCBI Taxonomy" id="401625"/>
    <lineage>
        <taxon>Eukaryota</taxon>
        <taxon>Fungi</taxon>
        <taxon>Dikarya</taxon>
        <taxon>Basidiomycota</taxon>
        <taxon>Ustilaginomycotina</taxon>
        <taxon>Exobasidiomycetes</taxon>
        <taxon>Ceraceosorales</taxon>
        <taxon>Ceraceosoraceae</taxon>
        <taxon>Ceraceosorus</taxon>
    </lineage>
</organism>
<dbReference type="Pfam" id="PF12074">
    <property type="entry name" value="Gcn1_N"/>
    <property type="match status" value="1"/>
</dbReference>
<dbReference type="PROSITE" id="PS50077">
    <property type="entry name" value="HEAT_REPEAT"/>
    <property type="match status" value="3"/>
</dbReference>
<dbReference type="Pfam" id="PF23271">
    <property type="entry name" value="HEAT_GCN1"/>
    <property type="match status" value="1"/>
</dbReference>
<dbReference type="Proteomes" id="UP000054845">
    <property type="component" value="Unassembled WGS sequence"/>
</dbReference>
<feature type="coiled-coil region" evidence="4">
    <location>
        <begin position="899"/>
        <end position="926"/>
    </location>
</feature>
<dbReference type="GO" id="GO:0006417">
    <property type="term" value="P:regulation of translation"/>
    <property type="evidence" value="ECO:0007669"/>
    <property type="project" value="TreeGrafter"/>
</dbReference>
<evidence type="ECO:0000256" key="5">
    <source>
        <dbReference type="SAM" id="MobiDB-lite"/>
    </source>
</evidence>
<keyword evidence="2" id="KW-0677">Repeat</keyword>
<dbReference type="GO" id="GO:0034198">
    <property type="term" value="P:cellular response to amino acid starvation"/>
    <property type="evidence" value="ECO:0007669"/>
    <property type="project" value="TreeGrafter"/>
</dbReference>
<name>A0A0P1B8J1_9BASI</name>
<dbReference type="OrthoDB" id="5148094at2759"/>
<dbReference type="Pfam" id="PF24916">
    <property type="entry name" value="HEAT_GCN1_fung"/>
    <property type="match status" value="1"/>
</dbReference>
<dbReference type="InterPro" id="IPR056810">
    <property type="entry name" value="GNC1-like_N"/>
</dbReference>